<evidence type="ECO:0000313" key="3">
    <source>
        <dbReference type="Proteomes" id="UP000632766"/>
    </source>
</evidence>
<sequence length="159" mass="17596">MQTKNLIASFALGMTLTAISILPSYAETKTPNLYNLSSYNHRGYRIKVTYSTSSITGRPLFHYEDKEQTLDFTGDEIRTAELEIGTLVTVTTRRTVDTGSTTFSLLIPRVNLGENNQAQIETDGITTVNKFSTIPVFNQGQTQTYIITPLKGTAESVAF</sequence>
<name>A0A8J7HW31_9NOST</name>
<feature type="chain" id="PRO_5035177793" evidence="1">
    <location>
        <begin position="27"/>
        <end position="159"/>
    </location>
</feature>
<feature type="signal peptide" evidence="1">
    <location>
        <begin position="1"/>
        <end position="26"/>
    </location>
</feature>
<dbReference type="AlphaFoldDB" id="A0A8J7HW31"/>
<accession>A0A8J7HW31</accession>
<keyword evidence="3" id="KW-1185">Reference proteome</keyword>
<evidence type="ECO:0000256" key="1">
    <source>
        <dbReference type="SAM" id="SignalP"/>
    </source>
</evidence>
<organism evidence="2 3">
    <name type="scientific">Amazonocrinis nigriterrae CENA67</name>
    <dbReference type="NCBI Taxonomy" id="2794033"/>
    <lineage>
        <taxon>Bacteria</taxon>
        <taxon>Bacillati</taxon>
        <taxon>Cyanobacteriota</taxon>
        <taxon>Cyanophyceae</taxon>
        <taxon>Nostocales</taxon>
        <taxon>Nostocaceae</taxon>
        <taxon>Amazonocrinis</taxon>
        <taxon>Amazonocrinis nigriterrae</taxon>
    </lineage>
</organism>
<reference evidence="2 3" key="1">
    <citation type="journal article" date="2021" name="Int. J. Syst. Evol. Microbiol.">
        <title>Amazonocrinis nigriterrae gen. nov., sp. nov., Atlanticothrix silvestris gen. nov., sp. nov. and Dendronalium phyllosphericum gen. nov., sp. nov., nostocacean cyanobacteria from Brazilian environments.</title>
        <authorList>
            <person name="Alvarenga D.O."/>
            <person name="Andreote A.P.D."/>
            <person name="Branco L.H.Z."/>
            <person name="Delbaje E."/>
            <person name="Cruz R.B."/>
            <person name="Varani A.M."/>
            <person name="Fiore M.F."/>
        </authorList>
    </citation>
    <scope>NUCLEOTIDE SEQUENCE [LARGE SCALE GENOMIC DNA]</scope>
    <source>
        <strain evidence="2 3">CENA67</strain>
    </source>
</reference>
<evidence type="ECO:0000313" key="2">
    <source>
        <dbReference type="EMBL" id="MBH8564618.1"/>
    </source>
</evidence>
<keyword evidence="1" id="KW-0732">Signal</keyword>
<dbReference type="RefSeq" id="WP_198126449.1">
    <property type="nucleotide sequence ID" value="NZ_JAECZC010000047.1"/>
</dbReference>
<dbReference type="Proteomes" id="UP000632766">
    <property type="component" value="Unassembled WGS sequence"/>
</dbReference>
<comment type="caution">
    <text evidence="2">The sequence shown here is derived from an EMBL/GenBank/DDBJ whole genome shotgun (WGS) entry which is preliminary data.</text>
</comment>
<proteinExistence type="predicted"/>
<protein>
    <submittedName>
        <fullName evidence="2">Uncharacterized protein</fullName>
    </submittedName>
</protein>
<dbReference type="EMBL" id="JAECZC010000047">
    <property type="protein sequence ID" value="MBH8564618.1"/>
    <property type="molecule type" value="Genomic_DNA"/>
</dbReference>
<gene>
    <name evidence="2" type="ORF">I8748_20930</name>
</gene>